<keyword evidence="3" id="KW-1185">Reference proteome</keyword>
<dbReference type="EMBL" id="KK107201">
    <property type="protein sequence ID" value="EZA55485.1"/>
    <property type="molecule type" value="Genomic_DNA"/>
</dbReference>
<proteinExistence type="predicted"/>
<feature type="region of interest" description="Disordered" evidence="1">
    <location>
        <begin position="54"/>
        <end position="78"/>
    </location>
</feature>
<evidence type="ECO:0000313" key="2">
    <source>
        <dbReference type="EMBL" id="EZA55485.1"/>
    </source>
</evidence>
<name>A0A026WHH7_OOCBI</name>
<evidence type="ECO:0000256" key="1">
    <source>
        <dbReference type="SAM" id="MobiDB-lite"/>
    </source>
</evidence>
<dbReference type="Proteomes" id="UP000053097">
    <property type="component" value="Unassembled WGS sequence"/>
</dbReference>
<protein>
    <submittedName>
        <fullName evidence="2">Uncharacterized protein</fullName>
    </submittedName>
</protein>
<dbReference type="AlphaFoldDB" id="A0A026WHH7"/>
<gene>
    <name evidence="2" type="ORF">X777_04279</name>
</gene>
<feature type="region of interest" description="Disordered" evidence="1">
    <location>
        <begin position="1"/>
        <end position="23"/>
    </location>
</feature>
<organism evidence="2 3">
    <name type="scientific">Ooceraea biroi</name>
    <name type="common">Clonal raider ant</name>
    <name type="synonym">Cerapachys biroi</name>
    <dbReference type="NCBI Taxonomy" id="2015173"/>
    <lineage>
        <taxon>Eukaryota</taxon>
        <taxon>Metazoa</taxon>
        <taxon>Ecdysozoa</taxon>
        <taxon>Arthropoda</taxon>
        <taxon>Hexapoda</taxon>
        <taxon>Insecta</taxon>
        <taxon>Pterygota</taxon>
        <taxon>Neoptera</taxon>
        <taxon>Endopterygota</taxon>
        <taxon>Hymenoptera</taxon>
        <taxon>Apocrita</taxon>
        <taxon>Aculeata</taxon>
        <taxon>Formicoidea</taxon>
        <taxon>Formicidae</taxon>
        <taxon>Dorylinae</taxon>
        <taxon>Ooceraea</taxon>
    </lineage>
</organism>
<reference evidence="2 3" key="1">
    <citation type="journal article" date="2014" name="Curr. Biol.">
        <title>The genome of the clonal raider ant Cerapachys biroi.</title>
        <authorList>
            <person name="Oxley P.R."/>
            <person name="Ji L."/>
            <person name="Fetter-Pruneda I."/>
            <person name="McKenzie S.K."/>
            <person name="Li C."/>
            <person name="Hu H."/>
            <person name="Zhang G."/>
            <person name="Kronauer D.J."/>
        </authorList>
    </citation>
    <scope>NUCLEOTIDE SEQUENCE [LARGE SCALE GENOMIC DNA]</scope>
</reference>
<sequence length="105" mass="11270">MQTPVGNFADNDASFSPREIGPSVRARTRKIEEKINNTDDDERWEARSIRMVINAGGDRDSEGGTKRKTTAAGGPLKSRTAADRVAMHYTAPVEAASPAGSALCH</sequence>
<accession>A0A026WHH7</accession>
<evidence type="ECO:0000313" key="3">
    <source>
        <dbReference type="Proteomes" id="UP000053097"/>
    </source>
</evidence>